<feature type="domain" description="Minor extracellular protease Epr GA-like" evidence="8">
    <location>
        <begin position="2077"/>
        <end position="2174"/>
    </location>
</feature>
<feature type="compositionally biased region" description="Polar residues" evidence="5">
    <location>
        <begin position="2355"/>
        <end position="2366"/>
    </location>
</feature>
<feature type="domain" description="Minor extracellular protease Epr GA-like" evidence="8">
    <location>
        <begin position="2273"/>
        <end position="2370"/>
    </location>
</feature>
<feature type="region of interest" description="Disordered" evidence="5">
    <location>
        <begin position="885"/>
        <end position="970"/>
    </location>
</feature>
<feature type="compositionally biased region" description="Low complexity" evidence="5">
    <location>
        <begin position="1690"/>
        <end position="1708"/>
    </location>
</feature>
<feature type="domain" description="Minor extracellular protease Epr GA-like" evidence="8">
    <location>
        <begin position="1097"/>
        <end position="1194"/>
    </location>
</feature>
<feature type="region of interest" description="Disordered" evidence="5">
    <location>
        <begin position="2257"/>
        <end position="2342"/>
    </location>
</feature>
<dbReference type="Pfam" id="PF22775">
    <property type="entry name" value="GA_3"/>
    <property type="match status" value="34"/>
</dbReference>
<evidence type="ECO:0000256" key="4">
    <source>
        <dbReference type="ARBA" id="ARBA00023088"/>
    </source>
</evidence>
<evidence type="ECO:0000259" key="6">
    <source>
        <dbReference type="Pfam" id="PF00746"/>
    </source>
</evidence>
<feature type="compositionally biased region" description="Polar residues" evidence="5">
    <location>
        <begin position="2943"/>
        <end position="2954"/>
    </location>
</feature>
<feature type="domain" description="Minor extracellular protease Epr GA-like" evidence="8">
    <location>
        <begin position="2861"/>
        <end position="2958"/>
    </location>
</feature>
<feature type="compositionally biased region" description="Low complexity" evidence="5">
    <location>
        <begin position="3944"/>
        <end position="3962"/>
    </location>
</feature>
<keyword evidence="4" id="KW-0572">Peptidoglycan-anchor</keyword>
<feature type="domain" description="Minor extracellular protease Epr GA-like" evidence="8">
    <location>
        <begin position="2469"/>
        <end position="2566"/>
    </location>
</feature>
<proteinExistence type="predicted"/>
<dbReference type="Gene3D" id="1.20.120.1850">
    <property type="entry name" value="Ebh helix bundles repeating unit (S and A modules)"/>
    <property type="match status" value="1"/>
</dbReference>
<feature type="domain" description="Minor extracellular protease Epr GA-like" evidence="8">
    <location>
        <begin position="2371"/>
        <end position="2468"/>
    </location>
</feature>
<feature type="compositionally biased region" description="Basic and acidic residues" evidence="5">
    <location>
        <begin position="107"/>
        <end position="123"/>
    </location>
</feature>
<feature type="region of interest" description="Disordered" evidence="5">
    <location>
        <begin position="1473"/>
        <end position="1558"/>
    </location>
</feature>
<feature type="compositionally biased region" description="Low complexity" evidence="5">
    <location>
        <begin position="3062"/>
        <end position="3080"/>
    </location>
</feature>
<feature type="region of interest" description="Disordered" evidence="5">
    <location>
        <begin position="2845"/>
        <end position="2930"/>
    </location>
</feature>
<feature type="compositionally biased region" description="Polar residues" evidence="5">
    <location>
        <begin position="166"/>
        <end position="177"/>
    </location>
</feature>
<keyword evidence="3" id="KW-0732">Signal</keyword>
<feature type="compositionally biased region" description="Low complexity" evidence="5">
    <location>
        <begin position="1592"/>
        <end position="1610"/>
    </location>
</feature>
<feature type="compositionally biased region" description="Low complexity" evidence="5">
    <location>
        <begin position="2964"/>
        <end position="2982"/>
    </location>
</feature>
<feature type="compositionally biased region" description="Low complexity" evidence="5">
    <location>
        <begin position="2572"/>
        <end position="2590"/>
    </location>
</feature>
<feature type="region of interest" description="Disordered" evidence="5">
    <location>
        <begin position="1179"/>
        <end position="1264"/>
    </location>
</feature>
<keyword evidence="1" id="KW-0134">Cell wall</keyword>
<feature type="domain" description="Minor extracellular protease Epr GA-like" evidence="8">
    <location>
        <begin position="1489"/>
        <end position="1586"/>
    </location>
</feature>
<dbReference type="InterPro" id="IPR054725">
    <property type="entry name" value="Epr_GA-like"/>
</dbReference>
<feature type="domain" description="Minor extracellular protease Epr GA-like" evidence="8">
    <location>
        <begin position="1881"/>
        <end position="1978"/>
    </location>
</feature>
<feature type="region of interest" description="Disordered" evidence="5">
    <location>
        <begin position="3335"/>
        <end position="3420"/>
    </location>
</feature>
<feature type="compositionally biased region" description="Low complexity" evidence="5">
    <location>
        <begin position="808"/>
        <end position="826"/>
    </location>
</feature>
<feature type="region of interest" description="Disordered" evidence="5">
    <location>
        <begin position="983"/>
        <end position="1068"/>
    </location>
</feature>
<feature type="region of interest" description="Disordered" evidence="5">
    <location>
        <begin position="2943"/>
        <end position="3028"/>
    </location>
</feature>
<feature type="compositionally biased region" description="Low complexity" evidence="5">
    <location>
        <begin position="2278"/>
        <end position="2296"/>
    </location>
</feature>
<feature type="region of interest" description="Disordered" evidence="5">
    <location>
        <begin position="3923"/>
        <end position="3969"/>
    </location>
</feature>
<accession>A0AB38VM23</accession>
<feature type="region of interest" description="Disordered" evidence="5">
    <location>
        <begin position="3825"/>
        <end position="3909"/>
    </location>
</feature>
<feature type="compositionally biased region" description="Low complexity" evidence="5">
    <location>
        <begin position="3160"/>
        <end position="3178"/>
    </location>
</feature>
<feature type="domain" description="Minor extracellular protease Epr GA-like" evidence="8">
    <location>
        <begin position="1293"/>
        <end position="1390"/>
    </location>
</feature>
<protein>
    <submittedName>
        <fullName evidence="9">Serine-threonine rich antigen</fullName>
    </submittedName>
</protein>
<dbReference type="Proteomes" id="UP000268870">
    <property type="component" value="Chromosome"/>
</dbReference>
<feature type="compositionally biased region" description="Low complexity" evidence="5">
    <location>
        <begin position="2082"/>
        <end position="2100"/>
    </location>
</feature>
<feature type="compositionally biased region" description="Low complexity" evidence="5">
    <location>
        <begin position="1004"/>
        <end position="1022"/>
    </location>
</feature>
<feature type="compositionally biased region" description="Polar residues" evidence="5">
    <location>
        <begin position="3531"/>
        <end position="3542"/>
    </location>
</feature>
<feature type="region of interest" description="Disordered" evidence="5">
    <location>
        <begin position="2551"/>
        <end position="2636"/>
    </location>
</feature>
<feature type="compositionally biased region" description="Polar residues" evidence="5">
    <location>
        <begin position="1963"/>
        <end position="1974"/>
    </location>
</feature>
<evidence type="ECO:0000256" key="1">
    <source>
        <dbReference type="ARBA" id="ARBA00022512"/>
    </source>
</evidence>
<feature type="compositionally biased region" description="Polar residues" evidence="5">
    <location>
        <begin position="96"/>
        <end position="105"/>
    </location>
</feature>
<feature type="region of interest" description="Disordered" evidence="5">
    <location>
        <begin position="689"/>
        <end position="774"/>
    </location>
</feature>
<feature type="region of interest" description="Disordered" evidence="5">
    <location>
        <begin position="2453"/>
        <end position="2538"/>
    </location>
</feature>
<feature type="compositionally biased region" description="Polar residues" evidence="5">
    <location>
        <begin position="1277"/>
        <end position="1288"/>
    </location>
</feature>
<feature type="compositionally biased region" description="Polar residues" evidence="5">
    <location>
        <begin position="1865"/>
        <end position="1876"/>
    </location>
</feature>
<feature type="domain" description="Minor extracellular protease Epr GA-like" evidence="8">
    <location>
        <begin position="901"/>
        <end position="998"/>
    </location>
</feature>
<feature type="compositionally biased region" description="Polar residues" evidence="5">
    <location>
        <begin position="3433"/>
        <end position="3444"/>
    </location>
</feature>
<feature type="compositionally biased region" description="Polar residues" evidence="5">
    <location>
        <begin position="2845"/>
        <end position="2856"/>
    </location>
</feature>
<feature type="domain" description="Minor extracellular protease Epr GA-like" evidence="8">
    <location>
        <begin position="1685"/>
        <end position="1782"/>
    </location>
</feature>
<feature type="compositionally biased region" description="Polar residues" evidence="5">
    <location>
        <begin position="3041"/>
        <end position="3052"/>
    </location>
</feature>
<feature type="compositionally biased region" description="Polar residues" evidence="5">
    <location>
        <begin position="689"/>
        <end position="700"/>
    </location>
</feature>
<feature type="domain" description="Gram-positive cocci surface proteins LPxTG" evidence="6">
    <location>
        <begin position="3974"/>
        <end position="4010"/>
    </location>
</feature>
<feature type="domain" description="Minor extracellular protease Epr GA-like" evidence="8">
    <location>
        <begin position="611"/>
        <end position="704"/>
    </location>
</feature>
<feature type="region of interest" description="Disordered" evidence="5">
    <location>
        <begin position="1277"/>
        <end position="1362"/>
    </location>
</feature>
<dbReference type="Pfam" id="PF00746">
    <property type="entry name" value="Gram_pos_anchor"/>
    <property type="match status" value="1"/>
</dbReference>
<feature type="compositionally biased region" description="Low complexity" evidence="5">
    <location>
        <begin position="906"/>
        <end position="924"/>
    </location>
</feature>
<feature type="domain" description="Minor extracellular protease Epr GA-like" evidence="8">
    <location>
        <begin position="1979"/>
        <end position="2076"/>
    </location>
</feature>
<feature type="compositionally biased region" description="Polar residues" evidence="5">
    <location>
        <begin position="3139"/>
        <end position="3150"/>
    </location>
</feature>
<feature type="compositionally biased region" description="Polar residues" evidence="5">
    <location>
        <begin position="2649"/>
        <end position="2660"/>
    </location>
</feature>
<feature type="compositionally biased region" description="Low complexity" evidence="5">
    <location>
        <begin position="1886"/>
        <end position="1904"/>
    </location>
</feature>
<feature type="domain" description="Minor extracellular protease Epr GA-like" evidence="8">
    <location>
        <begin position="3253"/>
        <end position="3350"/>
    </location>
</feature>
<evidence type="ECO:0000259" key="7">
    <source>
        <dbReference type="Pfam" id="PF04650"/>
    </source>
</evidence>
<feature type="region of interest" description="Disordered" evidence="5">
    <location>
        <begin position="96"/>
        <end position="215"/>
    </location>
</feature>
<feature type="compositionally biased region" description="Low complexity" evidence="5">
    <location>
        <begin position="3356"/>
        <end position="3374"/>
    </location>
</feature>
<feature type="region of interest" description="Disordered" evidence="5">
    <location>
        <begin position="1081"/>
        <end position="1166"/>
    </location>
</feature>
<feature type="domain" description="Minor extracellular protease Epr GA-like" evidence="8">
    <location>
        <begin position="3547"/>
        <end position="3644"/>
    </location>
</feature>
<feature type="domain" description="Minor extracellular protease Epr GA-like" evidence="8">
    <location>
        <begin position="999"/>
        <end position="1096"/>
    </location>
</feature>
<feature type="domain" description="Minor extracellular protease Epr GA-like" evidence="8">
    <location>
        <begin position="2665"/>
        <end position="2762"/>
    </location>
</feature>
<feature type="region of interest" description="Disordered" evidence="5">
    <location>
        <begin position="1767"/>
        <end position="1852"/>
    </location>
</feature>
<dbReference type="SUPFAM" id="SSF49899">
    <property type="entry name" value="Concanavalin A-like lectins/glucanases"/>
    <property type="match status" value="1"/>
</dbReference>
<feature type="compositionally biased region" description="Polar residues" evidence="5">
    <location>
        <begin position="1669"/>
        <end position="1680"/>
    </location>
</feature>
<feature type="compositionally biased region" description="Polar residues" evidence="5">
    <location>
        <begin position="3825"/>
        <end position="3836"/>
    </location>
</feature>
<feature type="domain" description="Minor extracellular protease Epr GA-like" evidence="8">
    <location>
        <begin position="3841"/>
        <end position="3938"/>
    </location>
</feature>
<gene>
    <name evidence="9" type="primary">sraP</name>
    <name evidence="9" type="ORF">NCTC8184_01346</name>
</gene>
<feature type="region of interest" description="Disordered" evidence="5">
    <location>
        <begin position="2061"/>
        <end position="2146"/>
    </location>
</feature>
<feature type="compositionally biased region" description="Low complexity" evidence="5">
    <location>
        <begin position="2376"/>
        <end position="2394"/>
    </location>
</feature>
<feature type="region of interest" description="Disordered" evidence="5">
    <location>
        <begin position="1865"/>
        <end position="1950"/>
    </location>
</feature>
<feature type="compositionally biased region" description="Low complexity" evidence="5">
    <location>
        <begin position="3748"/>
        <end position="3766"/>
    </location>
</feature>
<feature type="compositionally biased region" description="Polar residues" evidence="5">
    <location>
        <begin position="885"/>
        <end position="896"/>
    </location>
</feature>
<feature type="region of interest" description="Disordered" evidence="5">
    <location>
        <begin position="3531"/>
        <end position="3616"/>
    </location>
</feature>
<feature type="compositionally biased region" description="Low complexity" evidence="5">
    <location>
        <begin position="3258"/>
        <end position="3276"/>
    </location>
</feature>
<feature type="compositionally biased region" description="Low complexity" evidence="5">
    <location>
        <begin position="3650"/>
        <end position="3668"/>
    </location>
</feature>
<feature type="compositionally biased region" description="Polar residues" evidence="5">
    <location>
        <begin position="1767"/>
        <end position="1778"/>
    </location>
</feature>
<feature type="compositionally biased region" description="Low complexity" evidence="5">
    <location>
        <begin position="1102"/>
        <end position="1120"/>
    </location>
</feature>
<feature type="region of interest" description="Disordered" evidence="5">
    <location>
        <begin position="2355"/>
        <end position="2440"/>
    </location>
</feature>
<dbReference type="NCBIfam" id="TIGR01168">
    <property type="entry name" value="YSIRK_signal"/>
    <property type="match status" value="1"/>
</dbReference>
<feature type="domain" description="Minor extracellular protease Epr GA-like" evidence="8">
    <location>
        <begin position="3449"/>
        <end position="3546"/>
    </location>
</feature>
<feature type="region of interest" description="Disordered" evidence="5">
    <location>
        <begin position="3041"/>
        <end position="3126"/>
    </location>
</feature>
<dbReference type="CDD" id="cd01951">
    <property type="entry name" value="lectin_L-type"/>
    <property type="match status" value="1"/>
</dbReference>
<feature type="region of interest" description="Disordered" evidence="5">
    <location>
        <begin position="1963"/>
        <end position="2048"/>
    </location>
</feature>
<feature type="region of interest" description="Disordered" evidence="5">
    <location>
        <begin position="3727"/>
        <end position="3812"/>
    </location>
</feature>
<evidence type="ECO:0000256" key="5">
    <source>
        <dbReference type="SAM" id="MobiDB-lite"/>
    </source>
</evidence>
<feature type="compositionally biased region" description="Polar residues" evidence="5">
    <location>
        <begin position="3923"/>
        <end position="3934"/>
    </location>
</feature>
<dbReference type="Pfam" id="PF04650">
    <property type="entry name" value="YSIRK_signal"/>
    <property type="match status" value="1"/>
</dbReference>
<feature type="compositionally biased region" description="Polar residues" evidence="5">
    <location>
        <begin position="3629"/>
        <end position="3640"/>
    </location>
</feature>
<feature type="domain" description="Minor extracellular protease Epr GA-like" evidence="8">
    <location>
        <begin position="2763"/>
        <end position="2860"/>
    </location>
</feature>
<dbReference type="InterPro" id="IPR019931">
    <property type="entry name" value="LPXTG_anchor"/>
</dbReference>
<feature type="region of interest" description="Disordered" evidence="5">
    <location>
        <begin position="1669"/>
        <end position="1754"/>
    </location>
</feature>
<feature type="region of interest" description="Disordered" evidence="5">
    <location>
        <begin position="1571"/>
        <end position="1656"/>
    </location>
</feature>
<feature type="compositionally biased region" description="Polar residues" evidence="5">
    <location>
        <begin position="1571"/>
        <end position="1582"/>
    </location>
</feature>
<dbReference type="InterPro" id="IPR009063">
    <property type="entry name" value="Ig/albumin-bd_sf"/>
</dbReference>
<sequence length="4010" mass="411436">MFSKARGTQYDTSQTKQRFSIKKFKFGAASVLVGLLFLGMNSHSVLADESGAMSAKVTQAAEVTSVDNTINSDTVVSAGHTENINPDDVVKISESGISEDSNISSEDTDKVNDLGETVSEKDITVPPVNTMRSIDDADESLEKASVDNSRGSEVSGEHQNKEEQDTVYTLQDTPNKQEYSDKYQLPSRDSVDKPKVRSRRSLNLSDRESSSQEFPLGSAEYVDKAHLIVTKNNMVDHFEVRGTAHGDDQNPVVLTEDVSGQAGSLLLNKRIDMNESFRLEGRLSLGDKYEGYNVGGKSGGDGVSFAFTSTALGTIGLSGASIGLGGLPNSFGFKLDTWHNTSNPNVNQKAGADPKFSGYQNGAFGAFYGTDASGKAITLLQDARRLESQPHNNEFKNVIVDYNGQSKTMTVTYDGQIFTKNIQTYLDKSRLTTNQAKGREELGFAIFASTGSGTNLQQFDLTRFEYSSGGSYIKLLYVDDSTGDVIKEKLYSGLTYQSLDLSDKLMLPNYTFKRTNAPTAVGYQDSNTINFNLGIQTITYTYKKVEKEELQRLLDNDSNLKLTDIYVNADKTKQMAYDDSIKKGQVVVNDSFTSQDKVDDAVKIITDSIVALRVSAAEAAVKAAEDAAQAGKDKKAEVEADGVVNPDEKSAVDGLNDVTTEKKGTATPLVDSLPEGPVKEALKARLDQVTTSEVTVNDADSNGKPDSQDAAEAAAEAAVKAAEDAAQAGKDKKAEVEADGVVNPDEKSAVDGLNDVTTEKKGTATPLVDSLPEGPVKEALKARLDQVTTSEVTVNDADSNGKPDSQDAAEAAAEAAVKAAEDAAQAGKDKKAEVEADGVVNPDEKSAVDGLNDVTTEKKGTATPLVDSLPEGPVKEALKARLDQVTTSEVTVNDADSNGKPDSQDAAEAAAEAAVKAAEDAAQAGKDKKAEVEADGVVNPDEKSAVDGLNDVTTEKKGTATPLVDSLPEGPVKEALKARLDQVTTSEVTVNDADSNGKPDSQDAAEAAAEAAVKAAEDAAQAGKDKKAEVEADGVVNPDEKSAVDGLNDVTTEKKGTATPLVDSLPEGPVKEALKARLDQVTTSEVTVNDADSNGKPDSQDAAEAAAEAAVKAAEDAAQAGKDKKAEVEADGVVNPDEKSAVDGLNDVTTEKKGTATPLVDSLPEGPVKEALKARLDQVTTSEVTVNDADSNGKPDSQDAAEAAAEAAVKAAEDAAQAGKDKKAEVEADGVVNPDEKSAVDGLNDVTTEKKGTATPLVDSLPEGPVKEALKARLDQVTTSEVTVNDADSNGKPDSQDAAEAAAEAAVKAAEDAAQAGKDKKAEVEADGVVNPDEKSAVDGLNDVTTEKKGTATPLVDSLPEGPVKEALKARLDQVTTSEVTVNDADSNGKPDSQDAAEAAAEAAVKAAEDAAQAGKDKKAEVEADGVVNPDEKSAVDGLNDVTTEKKGTATPLVDSLPEGPVKEALKARLDQVTTSEVTVNDADSNGKPDSQDAAEAAAEAAVKAAEDAAQAGKDKKAEVEADGVVNPDEKSAVDGLNDVTTEKKGTATPLVDSLPEGPVKEALKARLDQVTTSEVTVNDADSNGKPDSQDAAEAAAEAAVKAAEDAAQAGKDKKAEVEADGVVNPDEKSAVDGLNDVTTEKKGTATPLVDSLPEGPVKEALKARLDQVTTSEVTVNDADSNGKPDSQDAAEAAAEAAVKAAEDAAQAGKDKKAEVEADGVVNPDEKSAVDGLNDVTTEKKGTATPLVDSLPEGPVKEALKARLDQVTTSEVTVNDADSNGKPDSQDAAEAAAEAAVKAAEDAAQAGKDKKAEVEADGVVNPDEKSAVDGLNDVTTEKKGTATPLVDSLPEGPVKEALKARLDQVTTSEVTVNDADSNGKPDSQDAAEAAAEAAVKAAEDAAQAGKDKKAEVEADGVVNPDEKSAVDGLNDVTTEKKGTATPLVDSLPEGPVKEALKARLDQVTTSEVTVNDADSNGKPDSQDAAEAAAEAAVKAAEDAAQAGKDKKAEVEADGVVNPDEKSAVDGLNDVTTEKKGTATPLVDSLPEGPVKEALKARLDQVTTSEVTVNDADSNGKPDSQDAAEAAAEAAVKAAEDAAQAGKDKKAEVEADGVVNPDEKSAVDGLNDVTTEKKGTATPLVDSLPEGPVKEALKARLDQVTTSEVTVNDADSNGKPDSQDAAEAAAEAAVKAAEDAAQAGKDKKAEVEADGVVNPDEKSAVDGLNDVTTEKKGTATPLVDSLPEGPVKEALKARLDQVTTSEVTVNDADSNGKPDSQDAAEAAAEAAVKAAEDAAQAGKDKKAEVEADGVVNPDEKSAVDGLNDVTTEKKGTATPLVDSLPEGPVKEALKARLDQVTTSEVTVNDADSNGKPDSQDAAEAAAEAAVKAAEDAAQAGKDKKAEVEADGVVNPDEKSAVDGLNDVTTEKKGTATPLVDSLPEGPVKEALKARLDQVTTSEVTVNDADSNGKPDSQDAAEAAAEAAVKAAEDAAQAGKDKKAEVEADGVVNPDEKSAVDGLNDVTTEKKGTATPLVDSLPEGPVKEALKARLDQVTTSEVTVNDADSNGKPDSQDAAEAAAEAAVKAAEDAAQAGKDKKAEVEADGVVNPDEKSAVDGLNDVTTEKKGTATPLVDSLPEGPVKEALKARLDQVTTSEVTVNDADSNGKPDSQDAAEAAAEAAVKAAEDAAQAGKDKKAEVEADGVVNPDEKSAVDGLNDVTTEKKGTATPLVDSLPEGPVKEALKARLDQVTTSEVTVNDADSNGKPDSQDAAEAAAEAAVKAAEDAAQAGKDKKAEVEADGVVNPDEKSAVDGLNDVTTEKKGTATPLVDSLPEGPVKEALKARLDQVTTSEVTVNDADSNGKPDSQDAAEAAAEAAVKAAEDAAQAGKDKKAEVEADGVVNPDEKSAVDGLNDVTTEKKGTATPLVDSLPEGPVKEALKARLDQVTTSEVTVNDADSNGKPDSQDAAEAAAEAAVKAAEDAAQAGKDKKAEVEADGVVNPDEKSAVDGLNDVTTEKKGTATPLVDSLPEGPVKEALKARLDQVTTSEVTVNDADSNGKPDSQDAAEAAAEAAVKAAEDAAQAGKDKKAEVEADGVVNPDEKSAVDGLNDVTTEKKGTATPLVDSLPEGPVKEALKARLDQVTTSEVTVNDADSNGKPDSQDAAEAAAEAAVKAAEDAAQAGKDKKAEVEADGVVNPDEKSAVDGLNDVTTEKKGTATPLVDSLPEGPVKEALKARLDQVTTSEVTVNDADSNGKPDSQDAAEAAAEAAVKAAEDAAQAGKDKKAEVEADGVVNPDEKSAVDGLNDVTTEKKGTATPLVDSLPEGPVKEALKARLDQVTTSEVTVNDADSNGKPDSQDAAEAAAEAAVKAAEDAAQAGKDKKAEVEADGVVNPDEKSAVDGLNDVTTEKKGTATPLVDSLPEGPVKEALKARLDQVTTSEVTVNDADSNGKPDSQDAAEAAAEAAVKAAEDAAQAGKDKKAEVEADGVVNPDEKSAVDGLNDVTTEKKGTATPLVDSLPEGPVKEALKARLDQVTTSEVTVNDADSNGKPDSQDAAEAAAEAAVKAAEDAAQAGKDKKAEVEADGVVNPDEKSAVDGLNDVTTEKKGTATPLVDSLPEGPVKEALKARLDQVTTSEVTVNDADSNGKPDSQDAAEAAAEAAVKAAEDAAQAGKDKKAEVEADGVVNPDEKSAVDGLNDVTTEKKGTATPLVDSLPEGPVKEALKARLDQVTTSEVTVNDADSNGKPDSQDAAEAAAEAAVKAAEDAAQAGKDKKAEVEADGVVNPDEKSAVDGLNDVTTEKKGTATPLVDSLPEGPVKEALKARLDQVTTSEVTVNDADSNGKPDSQDAAEAAAEAAVKAAEDAAQAGKDKKAEVEADGVVNPDEKSAVDGLNDVTTEKKGTATPLVDSLPEGPVKEALKARLDQVTTSEVTVNDADSNGKPDSQDAAEAAAEAAVKAAEDAAQAGKDKKAEVEADGVVKLPSTGEINTHLSLFGIIVLLISTLMYGSKKKED</sequence>
<feature type="compositionally biased region" description="Low complexity" evidence="5">
    <location>
        <begin position="2670"/>
        <end position="2688"/>
    </location>
</feature>
<feature type="domain" description="Minor extracellular protease Epr GA-like" evidence="8">
    <location>
        <begin position="2175"/>
        <end position="2272"/>
    </location>
</feature>
<feature type="compositionally biased region" description="Polar residues" evidence="5">
    <location>
        <begin position="3727"/>
        <end position="3738"/>
    </location>
</feature>
<feature type="domain" description="Minor extracellular protease Epr GA-like" evidence="8">
    <location>
        <begin position="2567"/>
        <end position="2664"/>
    </location>
</feature>
<evidence type="ECO:0000313" key="10">
    <source>
        <dbReference type="Proteomes" id="UP000268870"/>
    </source>
</evidence>
<feature type="region of interest" description="Disordered" evidence="5">
    <location>
        <begin position="3237"/>
        <end position="3322"/>
    </location>
</feature>
<feature type="compositionally biased region" description="Low complexity" evidence="5">
    <location>
        <begin position="3454"/>
        <end position="3472"/>
    </location>
</feature>
<evidence type="ECO:0000259" key="8">
    <source>
        <dbReference type="Pfam" id="PF22775"/>
    </source>
</evidence>
<feature type="compositionally biased region" description="Low complexity" evidence="5">
    <location>
        <begin position="710"/>
        <end position="728"/>
    </location>
</feature>
<evidence type="ECO:0000256" key="3">
    <source>
        <dbReference type="ARBA" id="ARBA00022729"/>
    </source>
</evidence>
<feature type="compositionally biased region" description="Polar residues" evidence="5">
    <location>
        <begin position="3335"/>
        <end position="3346"/>
    </location>
</feature>
<evidence type="ECO:0000313" key="9">
    <source>
        <dbReference type="EMBL" id="VED65299.1"/>
    </source>
</evidence>
<dbReference type="InterPro" id="IPR056573">
    <property type="entry name" value="Lectin_L-type_dom"/>
</dbReference>
<keyword evidence="2" id="KW-0964">Secreted</keyword>
<feature type="region of interest" description="Disordered" evidence="5">
    <location>
        <begin position="2159"/>
        <end position="2244"/>
    </location>
</feature>
<feature type="domain" description="Minor extracellular protease Epr GA-like" evidence="8">
    <location>
        <begin position="1391"/>
        <end position="1488"/>
    </location>
</feature>
<feature type="compositionally biased region" description="Low complexity" evidence="5">
    <location>
        <begin position="2866"/>
        <end position="2884"/>
    </location>
</feature>
<feature type="compositionally biased region" description="Low complexity" evidence="5">
    <location>
        <begin position="2768"/>
        <end position="2786"/>
    </location>
</feature>
<evidence type="ECO:0000256" key="2">
    <source>
        <dbReference type="ARBA" id="ARBA00022525"/>
    </source>
</evidence>
<feature type="domain" description="YSIRK Gram-positive signal peptide" evidence="7">
    <location>
        <begin position="15"/>
        <end position="38"/>
    </location>
</feature>
<dbReference type="InterPro" id="IPR005877">
    <property type="entry name" value="YSIRK_signal_dom"/>
</dbReference>
<feature type="domain" description="Minor extracellular protease Epr GA-like" evidence="8">
    <location>
        <begin position="3155"/>
        <end position="3252"/>
    </location>
</feature>
<dbReference type="InterPro" id="IPR013320">
    <property type="entry name" value="ConA-like_dom_sf"/>
</dbReference>
<feature type="region of interest" description="Disordered" evidence="5">
    <location>
        <begin position="2649"/>
        <end position="2734"/>
    </location>
</feature>
<feature type="compositionally biased region" description="Polar residues" evidence="5">
    <location>
        <begin position="1081"/>
        <end position="1092"/>
    </location>
</feature>
<feature type="domain" description="Minor extracellular protease Epr GA-like" evidence="8">
    <location>
        <begin position="1195"/>
        <end position="1292"/>
    </location>
</feature>
<feature type="compositionally biased region" description="Polar residues" evidence="5">
    <location>
        <begin position="787"/>
        <end position="798"/>
    </location>
</feature>
<feature type="region of interest" description="Disordered" evidence="5">
    <location>
        <begin position="2747"/>
        <end position="2832"/>
    </location>
</feature>
<feature type="compositionally biased region" description="Basic and acidic residues" evidence="5">
    <location>
        <begin position="155"/>
        <end position="164"/>
    </location>
</feature>
<feature type="domain" description="Minor extracellular protease Epr GA-like" evidence="8">
    <location>
        <begin position="803"/>
        <end position="900"/>
    </location>
</feature>
<feature type="compositionally biased region" description="Low complexity" evidence="5">
    <location>
        <begin position="3552"/>
        <end position="3570"/>
    </location>
</feature>
<feature type="domain" description="Minor extracellular protease Epr GA-like" evidence="8">
    <location>
        <begin position="3645"/>
        <end position="3742"/>
    </location>
</feature>
<feature type="domain" description="Minor extracellular protease Epr GA-like" evidence="8">
    <location>
        <begin position="1783"/>
        <end position="1880"/>
    </location>
</feature>
<feature type="region of interest" description="Disordered" evidence="5">
    <location>
        <begin position="3433"/>
        <end position="3518"/>
    </location>
</feature>
<name>A0AB38VM23_STRAG</name>
<dbReference type="RefSeq" id="WP_241969347.1">
    <property type="nucleotide sequence ID" value="NZ_LR134265.1"/>
</dbReference>
<feature type="compositionally biased region" description="Polar residues" evidence="5">
    <location>
        <begin position="2159"/>
        <end position="2170"/>
    </location>
</feature>
<feature type="compositionally biased region" description="Polar residues" evidence="5">
    <location>
        <begin position="1375"/>
        <end position="1386"/>
    </location>
</feature>
<feature type="compositionally biased region" description="Low complexity" evidence="5">
    <location>
        <begin position="1298"/>
        <end position="1316"/>
    </location>
</feature>
<feature type="region of interest" description="Disordered" evidence="5">
    <location>
        <begin position="3629"/>
        <end position="3714"/>
    </location>
</feature>
<feature type="compositionally biased region" description="Polar residues" evidence="5">
    <location>
        <begin position="2257"/>
        <end position="2268"/>
    </location>
</feature>
<feature type="region of interest" description="Disordered" evidence="5">
    <location>
        <begin position="787"/>
        <end position="872"/>
    </location>
</feature>
<feature type="compositionally biased region" description="Polar residues" evidence="5">
    <location>
        <begin position="2453"/>
        <end position="2464"/>
    </location>
</feature>
<feature type="compositionally biased region" description="Polar residues" evidence="5">
    <location>
        <begin position="2747"/>
        <end position="2758"/>
    </location>
</feature>
<feature type="compositionally biased region" description="Polar residues" evidence="5">
    <location>
        <begin position="3237"/>
        <end position="3248"/>
    </location>
</feature>
<feature type="compositionally biased region" description="Low complexity" evidence="5">
    <location>
        <begin position="1494"/>
        <end position="1512"/>
    </location>
</feature>
<feature type="compositionally biased region" description="Polar residues" evidence="5">
    <location>
        <begin position="1179"/>
        <end position="1190"/>
    </location>
</feature>
<dbReference type="SUPFAM" id="SSF46997">
    <property type="entry name" value="Bacterial immunoglobulin/albumin-binding domains"/>
    <property type="match status" value="1"/>
</dbReference>
<feature type="compositionally biased region" description="Low complexity" evidence="5">
    <location>
        <begin position="2180"/>
        <end position="2198"/>
    </location>
</feature>
<feature type="compositionally biased region" description="Low complexity" evidence="5">
    <location>
        <begin position="2474"/>
        <end position="2492"/>
    </location>
</feature>
<feature type="compositionally biased region" description="Low complexity" evidence="5">
    <location>
        <begin position="1396"/>
        <end position="1414"/>
    </location>
</feature>
<organism evidence="9 10">
    <name type="scientific">Streptococcus agalactiae</name>
    <dbReference type="NCBI Taxonomy" id="1311"/>
    <lineage>
        <taxon>Bacteria</taxon>
        <taxon>Bacillati</taxon>
        <taxon>Bacillota</taxon>
        <taxon>Bacilli</taxon>
        <taxon>Lactobacillales</taxon>
        <taxon>Streptococcaceae</taxon>
        <taxon>Streptococcus</taxon>
    </lineage>
</organism>
<reference evidence="9 10" key="1">
    <citation type="submission" date="2018-12" db="EMBL/GenBank/DDBJ databases">
        <authorList>
            <consortium name="Pathogen Informatics"/>
        </authorList>
    </citation>
    <scope>NUCLEOTIDE SEQUENCE [LARGE SCALE GENOMIC DNA]</scope>
    <source>
        <strain evidence="9 10">NCTC8184</strain>
    </source>
</reference>
<feature type="compositionally biased region" description="Polar residues" evidence="5">
    <location>
        <begin position="983"/>
        <end position="994"/>
    </location>
</feature>
<feature type="compositionally biased region" description="Polar residues" evidence="5">
    <location>
        <begin position="1473"/>
        <end position="1484"/>
    </location>
</feature>
<feature type="compositionally biased region" description="Low complexity" evidence="5">
    <location>
        <begin position="1984"/>
        <end position="2002"/>
    </location>
</feature>
<feature type="region of interest" description="Disordered" evidence="5">
    <location>
        <begin position="647"/>
        <end position="674"/>
    </location>
</feature>
<feature type="compositionally biased region" description="Low complexity" evidence="5">
    <location>
        <begin position="3846"/>
        <end position="3864"/>
    </location>
</feature>
<dbReference type="EMBL" id="LR134265">
    <property type="protein sequence ID" value="VED65299.1"/>
    <property type="molecule type" value="Genomic_DNA"/>
</dbReference>
<feature type="domain" description="Minor extracellular protease Epr GA-like" evidence="8">
    <location>
        <begin position="3351"/>
        <end position="3448"/>
    </location>
</feature>
<feature type="domain" description="Minor extracellular protease Epr GA-like" evidence="8">
    <location>
        <begin position="705"/>
        <end position="802"/>
    </location>
</feature>
<feature type="domain" description="Minor extracellular protease Epr GA-like" evidence="8">
    <location>
        <begin position="3057"/>
        <end position="3154"/>
    </location>
</feature>
<feature type="domain" description="Minor extracellular protease Epr GA-like" evidence="8">
    <location>
        <begin position="2959"/>
        <end position="3056"/>
    </location>
</feature>
<dbReference type="Pfam" id="PF18483">
    <property type="entry name" value="Lectin_L-type_dom"/>
    <property type="match status" value="1"/>
</dbReference>
<feature type="compositionally biased region" description="Low complexity" evidence="5">
    <location>
        <begin position="1788"/>
        <end position="1806"/>
    </location>
</feature>
<feature type="domain" description="Minor extracellular protease Epr GA-like" evidence="8">
    <location>
        <begin position="3743"/>
        <end position="3840"/>
    </location>
</feature>
<feature type="compositionally biased region" description="Polar residues" evidence="5">
    <location>
        <begin position="2061"/>
        <end position="2072"/>
    </location>
</feature>
<feature type="domain" description="Minor extracellular protease Epr GA-like" evidence="8">
    <location>
        <begin position="1587"/>
        <end position="1684"/>
    </location>
</feature>
<feature type="compositionally biased region" description="Polar residues" evidence="5">
    <location>
        <begin position="2551"/>
        <end position="2562"/>
    </location>
</feature>
<feature type="region of interest" description="Disordered" evidence="5">
    <location>
        <begin position="3139"/>
        <end position="3224"/>
    </location>
</feature>
<dbReference type="Gene3D" id="2.60.120.200">
    <property type="match status" value="1"/>
</dbReference>
<feature type="compositionally biased region" description="Low complexity" evidence="5">
    <location>
        <begin position="1200"/>
        <end position="1218"/>
    </location>
</feature>
<feature type="region of interest" description="Disordered" evidence="5">
    <location>
        <begin position="1375"/>
        <end position="1460"/>
    </location>
</feature>
<dbReference type="NCBIfam" id="TIGR01167">
    <property type="entry name" value="LPXTG_anchor"/>
    <property type="match status" value="1"/>
</dbReference>